<dbReference type="Proteomes" id="UP000740883">
    <property type="component" value="Unassembled WGS sequence"/>
</dbReference>
<dbReference type="Pfam" id="PF00078">
    <property type="entry name" value="RVT_1"/>
    <property type="match status" value="1"/>
</dbReference>
<dbReference type="PROSITE" id="PS50878">
    <property type="entry name" value="RT_POL"/>
    <property type="match status" value="1"/>
</dbReference>
<evidence type="ECO:0000259" key="1">
    <source>
        <dbReference type="PROSITE" id="PS50878"/>
    </source>
</evidence>
<protein>
    <submittedName>
        <fullName evidence="2">RNA-directed DNA polymerase from transposon X-element</fullName>
    </submittedName>
</protein>
<comment type="caution">
    <text evidence="2">The sequence shown here is derived from an EMBL/GenBank/DDBJ whole genome shotgun (WGS) entry which is preliminary data.</text>
</comment>
<sequence length="150" mass="17136">YGFRPGLGTETATAISYEAIPAGKANCMRINIVLRDISRAFAKVWHKGLIYKMLNNNLPDELIRITNHYLDRRKARIRIRDYVGKEFQLGSGVQQGGCLSPALFNFYTHDVPEASGENVNLIYADDITQIVRYRGKSERIFAQKNIREIE</sequence>
<keyword evidence="2" id="KW-0695">RNA-directed DNA polymerase</keyword>
<dbReference type="PANTHER" id="PTHR19446">
    <property type="entry name" value="REVERSE TRANSCRIPTASES"/>
    <property type="match status" value="1"/>
</dbReference>
<evidence type="ECO:0000313" key="2">
    <source>
        <dbReference type="EMBL" id="KAF9746902.1"/>
    </source>
</evidence>
<feature type="non-terminal residue" evidence="2">
    <location>
        <position position="1"/>
    </location>
</feature>
<dbReference type="OrthoDB" id="412006at2759"/>
<accession>A0A9P6KWP3</accession>
<reference evidence="2 3" key="1">
    <citation type="journal article" date="2020" name="Genome Biol. Evol.">
        <title>Comparative genomics of strictly vertically transmitted, feminizing microsporidia endosymbionts of amphipod crustaceans.</title>
        <authorList>
            <person name="Cormier A."/>
            <person name="Chebbi M.A."/>
            <person name="Giraud I."/>
            <person name="Wattier R."/>
            <person name="Teixeira M."/>
            <person name="Gilbert C."/>
            <person name="Rigaud T."/>
            <person name="Cordaux R."/>
        </authorList>
    </citation>
    <scope>NUCLEOTIDE SEQUENCE [LARGE SCALE GENOMIC DNA]</scope>
    <source>
        <strain evidence="2 3">Ou3-Ou53</strain>
    </source>
</reference>
<name>A0A9P6KWP3_9MICR</name>
<evidence type="ECO:0000313" key="3">
    <source>
        <dbReference type="Proteomes" id="UP000740883"/>
    </source>
</evidence>
<dbReference type="InterPro" id="IPR000477">
    <property type="entry name" value="RT_dom"/>
</dbReference>
<gene>
    <name evidence="2" type="ORF">NGRA_3523</name>
</gene>
<keyword evidence="3" id="KW-1185">Reference proteome</keyword>
<organism evidence="2 3">
    <name type="scientific">Nosema granulosis</name>
    <dbReference type="NCBI Taxonomy" id="83296"/>
    <lineage>
        <taxon>Eukaryota</taxon>
        <taxon>Fungi</taxon>
        <taxon>Fungi incertae sedis</taxon>
        <taxon>Microsporidia</taxon>
        <taxon>Nosematidae</taxon>
        <taxon>Nosema</taxon>
    </lineage>
</organism>
<keyword evidence="2" id="KW-0808">Transferase</keyword>
<proteinExistence type="predicted"/>
<feature type="domain" description="Reverse transcriptase" evidence="1">
    <location>
        <begin position="1"/>
        <end position="150"/>
    </location>
</feature>
<keyword evidence="2" id="KW-0548">Nucleotidyltransferase</keyword>
<dbReference type="EMBL" id="SBJO01001351">
    <property type="protein sequence ID" value="KAF9746902.1"/>
    <property type="molecule type" value="Genomic_DNA"/>
</dbReference>
<dbReference type="AlphaFoldDB" id="A0A9P6KWP3"/>
<dbReference type="GO" id="GO:0003964">
    <property type="term" value="F:RNA-directed DNA polymerase activity"/>
    <property type="evidence" value="ECO:0007669"/>
    <property type="project" value="UniProtKB-KW"/>
</dbReference>